<accession>A0A8C3H9M9</accession>
<dbReference type="Ensembl" id="ENSCPBT00000013553.1">
    <property type="protein sequence ID" value="ENSCPBP00000011305.1"/>
    <property type="gene ID" value="ENSCPBG00000008628.1"/>
</dbReference>
<dbReference type="InterPro" id="IPR007110">
    <property type="entry name" value="Ig-like_dom"/>
</dbReference>
<reference evidence="2" key="2">
    <citation type="submission" date="2025-09" db="UniProtKB">
        <authorList>
            <consortium name="Ensembl"/>
        </authorList>
    </citation>
    <scope>IDENTIFICATION</scope>
</reference>
<dbReference type="InterPro" id="IPR036179">
    <property type="entry name" value="Ig-like_dom_sf"/>
</dbReference>
<dbReference type="OMA" id="YQHFLLC"/>
<dbReference type="InterPro" id="IPR003599">
    <property type="entry name" value="Ig_sub"/>
</dbReference>
<dbReference type="GeneTree" id="ENSGT00950000185178"/>
<dbReference type="SMART" id="SM00409">
    <property type="entry name" value="IG"/>
    <property type="match status" value="1"/>
</dbReference>
<dbReference type="AlphaFoldDB" id="A0A8C3H9M9"/>
<organism evidence="2 3">
    <name type="scientific">Chrysemys picta bellii</name>
    <name type="common">Western painted turtle</name>
    <name type="synonym">Emys bellii</name>
    <dbReference type="NCBI Taxonomy" id="8478"/>
    <lineage>
        <taxon>Eukaryota</taxon>
        <taxon>Metazoa</taxon>
        <taxon>Chordata</taxon>
        <taxon>Craniata</taxon>
        <taxon>Vertebrata</taxon>
        <taxon>Euteleostomi</taxon>
        <taxon>Archelosauria</taxon>
        <taxon>Testudinata</taxon>
        <taxon>Testudines</taxon>
        <taxon>Cryptodira</taxon>
        <taxon>Durocryptodira</taxon>
        <taxon>Testudinoidea</taxon>
        <taxon>Emydidae</taxon>
        <taxon>Chrysemys</taxon>
    </lineage>
</organism>
<name>A0A8C3H9M9_CHRPI</name>
<dbReference type="PROSITE" id="PS50835">
    <property type="entry name" value="IG_LIKE"/>
    <property type="match status" value="1"/>
</dbReference>
<evidence type="ECO:0000259" key="1">
    <source>
        <dbReference type="PROSITE" id="PS50835"/>
    </source>
</evidence>
<reference evidence="2" key="1">
    <citation type="submission" date="2025-08" db="UniProtKB">
        <authorList>
            <consortium name="Ensembl"/>
        </authorList>
    </citation>
    <scope>IDENTIFICATION</scope>
</reference>
<dbReference type="Proteomes" id="UP000694380">
    <property type="component" value="Unplaced"/>
</dbReference>
<evidence type="ECO:0000313" key="3">
    <source>
        <dbReference type="Proteomes" id="UP000694380"/>
    </source>
</evidence>
<dbReference type="InterPro" id="IPR013106">
    <property type="entry name" value="Ig_V-set"/>
</dbReference>
<feature type="domain" description="Ig-like" evidence="1">
    <location>
        <begin position="11"/>
        <end position="112"/>
    </location>
</feature>
<protein>
    <recommendedName>
        <fullName evidence="1">Ig-like domain-containing protein</fullName>
    </recommendedName>
</protein>
<dbReference type="Gene3D" id="2.60.40.10">
    <property type="entry name" value="Immunoglobulins"/>
    <property type="match status" value="1"/>
</dbReference>
<proteinExistence type="predicted"/>
<evidence type="ECO:0000313" key="2">
    <source>
        <dbReference type="Ensembl" id="ENSCPBP00000011305.1"/>
    </source>
</evidence>
<keyword evidence="3" id="KW-1185">Reference proteome</keyword>
<dbReference type="Pfam" id="PF07686">
    <property type="entry name" value="V-set"/>
    <property type="match status" value="1"/>
</dbReference>
<sequence>GGQKAARCLVGSRYQTPPSIRAVEGSEFTIECTFNTRNNSTKWFAAWYKTRNYVTEKLSNGTDRIRLSGDTEKRSLSLTVKKADVTDSGTYQCGVGSKYGTSPGTGTQVTIDGKYQHFLLCSTKPFRGAQDTGLVPDSWGRWCWGTWKSQVNTR</sequence>
<dbReference type="InterPro" id="IPR013783">
    <property type="entry name" value="Ig-like_fold"/>
</dbReference>
<dbReference type="SUPFAM" id="SSF48726">
    <property type="entry name" value="Immunoglobulin"/>
    <property type="match status" value="1"/>
</dbReference>